<feature type="transmembrane region" description="Helical" evidence="1">
    <location>
        <begin position="6"/>
        <end position="25"/>
    </location>
</feature>
<evidence type="ECO:0000313" key="2">
    <source>
        <dbReference type="EMBL" id="MFD2890449.1"/>
    </source>
</evidence>
<organism evidence="2 3">
    <name type="scientific">Flavobacterium chuncheonense</name>
    <dbReference type="NCBI Taxonomy" id="2026653"/>
    <lineage>
        <taxon>Bacteria</taxon>
        <taxon>Pseudomonadati</taxon>
        <taxon>Bacteroidota</taxon>
        <taxon>Flavobacteriia</taxon>
        <taxon>Flavobacteriales</taxon>
        <taxon>Flavobacteriaceae</taxon>
        <taxon>Flavobacterium</taxon>
    </lineage>
</organism>
<sequence>MSKKTIFISITIFLIIFGSWNFGFFTRFNYLTAKNDIAKNKLQIVFVGESMLSIEDINKVSKKYGFKVINYGCIINRVEQNGIEIYNSKMDDYLGKLNSTNWKKNYEREIDSLMKLTNIPITAFWIENKEIGYWFNVDYMHSHKNKAKISIFNKNGELVTKGEFILVCPKNKIEFIDDLKIQIDHYDGKNIQLYNDCYLLKTK</sequence>
<evidence type="ECO:0000313" key="3">
    <source>
        <dbReference type="Proteomes" id="UP001597534"/>
    </source>
</evidence>
<dbReference type="RefSeq" id="WP_379809886.1">
    <property type="nucleotide sequence ID" value="NZ_JBHUPC010000005.1"/>
</dbReference>
<keyword evidence="1" id="KW-0472">Membrane</keyword>
<dbReference type="Proteomes" id="UP001597534">
    <property type="component" value="Unassembled WGS sequence"/>
</dbReference>
<accession>A0ABW5YHF2</accession>
<dbReference type="EMBL" id="JBHUPC010000005">
    <property type="protein sequence ID" value="MFD2890449.1"/>
    <property type="molecule type" value="Genomic_DNA"/>
</dbReference>
<keyword evidence="3" id="KW-1185">Reference proteome</keyword>
<proteinExistence type="predicted"/>
<keyword evidence="1" id="KW-1133">Transmembrane helix</keyword>
<comment type="caution">
    <text evidence="2">The sequence shown here is derived from an EMBL/GenBank/DDBJ whole genome shotgun (WGS) entry which is preliminary data.</text>
</comment>
<protein>
    <submittedName>
        <fullName evidence="2">Uncharacterized protein</fullName>
    </submittedName>
</protein>
<evidence type="ECO:0000256" key="1">
    <source>
        <dbReference type="SAM" id="Phobius"/>
    </source>
</evidence>
<gene>
    <name evidence="2" type="ORF">ACFS5J_00260</name>
</gene>
<reference evidence="3" key="1">
    <citation type="journal article" date="2019" name="Int. J. Syst. Evol. Microbiol.">
        <title>The Global Catalogue of Microorganisms (GCM) 10K type strain sequencing project: providing services to taxonomists for standard genome sequencing and annotation.</title>
        <authorList>
            <consortium name="The Broad Institute Genomics Platform"/>
            <consortium name="The Broad Institute Genome Sequencing Center for Infectious Disease"/>
            <person name="Wu L."/>
            <person name="Ma J."/>
        </authorList>
    </citation>
    <scope>NUCLEOTIDE SEQUENCE [LARGE SCALE GENOMIC DNA]</scope>
    <source>
        <strain evidence="3">KCTC 22671</strain>
    </source>
</reference>
<name>A0ABW5YHF2_9FLAO</name>
<keyword evidence="1" id="KW-0812">Transmembrane</keyword>